<dbReference type="Proteomes" id="UP001500503">
    <property type="component" value="Unassembled WGS sequence"/>
</dbReference>
<evidence type="ECO:0000313" key="3">
    <source>
        <dbReference type="EMBL" id="GAA4515457.1"/>
    </source>
</evidence>
<evidence type="ECO:0000256" key="1">
    <source>
        <dbReference type="SAM" id="MobiDB-lite"/>
    </source>
</evidence>
<proteinExistence type="predicted"/>
<comment type="caution">
    <text evidence="3">The sequence shown here is derived from an EMBL/GenBank/DDBJ whole genome shotgun (WGS) entry which is preliminary data.</text>
</comment>
<dbReference type="EMBL" id="BAABHF010000050">
    <property type="protein sequence ID" value="GAA4515457.1"/>
    <property type="molecule type" value="Genomic_DNA"/>
</dbReference>
<sequence length="370" mass="38942">MRVVSSQLSVDHGSVRDGVVSMDEVAGRLHSLRELVDRTHLPHLAFGVVGEGARHNYATSLQDELANLDTGIEKAQTYADDLLKSADRYRGVEDANVRAVLHDIRWITEPGEGSVPPRPSSVPAATTPLPRIGSSADLMAVPAVAALAGSGAAAVAALGMATAANLRACAGMSALTIGTAITWATVVWSDDGSIDRALRNWDQVAREARALFGSDVKGVRAALQTAWQGAAASSADTRLLEFVVAGMALADRAERRVTTLRQMIGQLIWIHRIAFVISTLMVAATIAATWSAGLSLTVVATYAQTLIWVVAAIEGLFLSFGMIAMWGDSEDGFALKGADSGSAAEAESVLTPPGSARSRRDRKAPPPFSF</sequence>
<reference evidence="4" key="1">
    <citation type="journal article" date="2019" name="Int. J. Syst. Evol. Microbiol.">
        <title>The Global Catalogue of Microorganisms (GCM) 10K type strain sequencing project: providing services to taxonomists for standard genome sequencing and annotation.</title>
        <authorList>
            <consortium name="The Broad Institute Genomics Platform"/>
            <consortium name="The Broad Institute Genome Sequencing Center for Infectious Disease"/>
            <person name="Wu L."/>
            <person name="Ma J."/>
        </authorList>
    </citation>
    <scope>NUCLEOTIDE SEQUENCE [LARGE SCALE GENOMIC DNA]</scope>
    <source>
        <strain evidence="4">JCM 17933</strain>
    </source>
</reference>
<keyword evidence="2" id="KW-0472">Membrane</keyword>
<organism evidence="3 4">
    <name type="scientific">Actinoallomurus oryzae</name>
    <dbReference type="NCBI Taxonomy" id="502180"/>
    <lineage>
        <taxon>Bacteria</taxon>
        <taxon>Bacillati</taxon>
        <taxon>Actinomycetota</taxon>
        <taxon>Actinomycetes</taxon>
        <taxon>Streptosporangiales</taxon>
        <taxon>Thermomonosporaceae</taxon>
        <taxon>Actinoallomurus</taxon>
    </lineage>
</organism>
<protein>
    <submittedName>
        <fullName evidence="3">Uncharacterized protein</fullName>
    </submittedName>
</protein>
<feature type="transmembrane region" description="Helical" evidence="2">
    <location>
        <begin position="305"/>
        <end position="326"/>
    </location>
</feature>
<keyword evidence="4" id="KW-1185">Reference proteome</keyword>
<feature type="region of interest" description="Disordered" evidence="1">
    <location>
        <begin position="344"/>
        <end position="370"/>
    </location>
</feature>
<keyword evidence="2" id="KW-0812">Transmembrane</keyword>
<gene>
    <name evidence="3" type="ORF">GCM10023191_085290</name>
</gene>
<evidence type="ECO:0000313" key="4">
    <source>
        <dbReference type="Proteomes" id="UP001500503"/>
    </source>
</evidence>
<feature type="transmembrane region" description="Helical" evidence="2">
    <location>
        <begin position="138"/>
        <end position="164"/>
    </location>
</feature>
<accession>A0ABP8R124</accession>
<evidence type="ECO:0000256" key="2">
    <source>
        <dbReference type="SAM" id="Phobius"/>
    </source>
</evidence>
<feature type="transmembrane region" description="Helical" evidence="2">
    <location>
        <begin position="269"/>
        <end position="293"/>
    </location>
</feature>
<name>A0ABP8R124_9ACTN</name>
<keyword evidence="2" id="KW-1133">Transmembrane helix</keyword>